<dbReference type="Pfam" id="PF06090">
    <property type="entry name" value="Ins_P5_2-kin"/>
    <property type="match status" value="1"/>
</dbReference>
<keyword evidence="4" id="KW-0547">Nucleotide-binding</keyword>
<feature type="region of interest" description="Disordered" evidence="8">
    <location>
        <begin position="541"/>
        <end position="562"/>
    </location>
</feature>
<feature type="compositionally biased region" description="Low complexity" evidence="8">
    <location>
        <begin position="31"/>
        <end position="41"/>
    </location>
</feature>
<evidence type="ECO:0000313" key="11">
    <source>
        <dbReference type="RefSeq" id="XP_049309024.1"/>
    </source>
</evidence>
<evidence type="ECO:0000313" key="9">
    <source>
        <dbReference type="Proteomes" id="UP001652620"/>
    </source>
</evidence>
<gene>
    <name evidence="10 11 12" type="primary">LOC105225450</name>
</gene>
<dbReference type="PANTHER" id="PTHR14456:SF2">
    <property type="entry name" value="INOSITOL-PENTAKISPHOSPHATE 2-KINASE"/>
    <property type="match status" value="1"/>
</dbReference>
<keyword evidence="9" id="KW-1185">Reference proteome</keyword>
<dbReference type="RefSeq" id="XP_049309024.1">
    <property type="nucleotide sequence ID" value="XM_049453067.1"/>
</dbReference>
<feature type="compositionally biased region" description="Polar residues" evidence="8">
    <location>
        <begin position="1"/>
        <end position="16"/>
    </location>
</feature>
<reference evidence="10 11" key="1">
    <citation type="submission" date="2025-05" db="UniProtKB">
        <authorList>
            <consortium name="RefSeq"/>
        </authorList>
    </citation>
    <scope>IDENTIFICATION</scope>
    <source>
        <tissue evidence="10 11">Adult</tissue>
    </source>
</reference>
<dbReference type="PANTHER" id="PTHR14456">
    <property type="entry name" value="INOSITOL POLYPHOSPHATE KINASE 1"/>
    <property type="match status" value="1"/>
</dbReference>
<evidence type="ECO:0000256" key="5">
    <source>
        <dbReference type="ARBA" id="ARBA00022777"/>
    </source>
</evidence>
<protein>
    <recommendedName>
        <fullName evidence="2">inositol-pentakisphosphate 2-kinase</fullName>
        <ecNumber evidence="2">2.7.1.158</ecNumber>
    </recommendedName>
    <alternativeName>
        <fullName evidence="7">Ins(1,3,4,5,6)P5 2-kinase</fullName>
    </alternativeName>
</protein>
<dbReference type="GO" id="GO:0005524">
    <property type="term" value="F:ATP binding"/>
    <property type="evidence" value="ECO:0007669"/>
    <property type="project" value="UniProtKB-KW"/>
</dbReference>
<dbReference type="Gene3D" id="3.30.200.110">
    <property type="entry name" value="Inositol-pentakisphosphate 2-kinase, N-lobe"/>
    <property type="match status" value="2"/>
</dbReference>
<feature type="region of interest" description="Disordered" evidence="8">
    <location>
        <begin position="492"/>
        <end position="513"/>
    </location>
</feature>
<dbReference type="EC" id="2.7.1.158" evidence="2"/>
<dbReference type="RefSeq" id="XP_049309025.1">
    <property type="nucleotide sequence ID" value="XM_049453068.1"/>
</dbReference>
<organism evidence="9 10">
    <name type="scientific">Bactrocera dorsalis</name>
    <name type="common">Oriental fruit fly</name>
    <name type="synonym">Dacus dorsalis</name>
    <dbReference type="NCBI Taxonomy" id="27457"/>
    <lineage>
        <taxon>Eukaryota</taxon>
        <taxon>Metazoa</taxon>
        <taxon>Ecdysozoa</taxon>
        <taxon>Arthropoda</taxon>
        <taxon>Hexapoda</taxon>
        <taxon>Insecta</taxon>
        <taxon>Pterygota</taxon>
        <taxon>Neoptera</taxon>
        <taxon>Endopterygota</taxon>
        <taxon>Diptera</taxon>
        <taxon>Brachycera</taxon>
        <taxon>Muscomorpha</taxon>
        <taxon>Tephritoidea</taxon>
        <taxon>Tephritidae</taxon>
        <taxon>Bactrocera</taxon>
        <taxon>Bactrocera</taxon>
    </lineage>
</organism>
<evidence type="ECO:0000313" key="12">
    <source>
        <dbReference type="RefSeq" id="XP_049309025.1"/>
    </source>
</evidence>
<dbReference type="GO" id="GO:0032958">
    <property type="term" value="P:inositol phosphate biosynthetic process"/>
    <property type="evidence" value="ECO:0007669"/>
    <property type="project" value="TreeGrafter"/>
</dbReference>
<evidence type="ECO:0000256" key="8">
    <source>
        <dbReference type="SAM" id="MobiDB-lite"/>
    </source>
</evidence>
<dbReference type="AlphaFoldDB" id="A0A6I9V1B8"/>
<dbReference type="InterPro" id="IPR009286">
    <property type="entry name" value="Ins_P5_2-kin"/>
</dbReference>
<sequence length="735" mass="81272">MAANTNIATTDINKQGEQPRDSTRMAFVAGSPAPSSTSATPQQKRHQEQCSTKILQALLGIAAQPQGDTQSYEPESVATLKQQWHMELSQIELIYRAEGNANLVLALPQFKKVLRLPKTSRLPTTSHSNSSKYNEMKIGNTQQQTDANVAKGRQVPDKEWQQHQQHQQQQAQQRQTQEMQLQHQPEQQKHQEVVQSASDPAVNQNAKDLTMEDFVAYIEVIRKLLGSEFVFETEIVRITAEKDIRWINERIRKDRPAYRRDKEFCGEFGLLLPDATRLPIAFDILLSNLQAELIGDTYAIEIKPKQGWLLPSEVVSNLCEVKKGPALATATAQMAELQQESKGEEVVEGVGAPARSHVARCRFCAMQFLKLHTGKINRRTSYCPLALFSGVPAQMVTAIDALLRCPQNNLRVFRNGILVYDGEKHCYEDLAENIFPGQIELLKDLVVACLLRDYTTNENSSDGGGGGEGSSSSSSIATNDEPADIVEVAKAASGQPHLSAASEQSAMAEEKQRADEMWSAMEESSVLPAHLTDGARGATEPAARVASRCAPTLPRPRTKTTTRTDTVALETTSQAQITEVETLCLPANCVLQKILHLQLLAKHHMPALHAAGYARKSEKSYNALKALLQRSCQQQIGDALQPVEAYMLGATALDCSIMLAFQEISTHNTEHAHPRSPEMTTAAALPRHCVVLPRYKRSFLTKVTLVDLDPKPDSHLCKYIKQTSQALNLFMDSSS</sequence>
<evidence type="ECO:0000256" key="6">
    <source>
        <dbReference type="ARBA" id="ARBA00022840"/>
    </source>
</evidence>
<feature type="region of interest" description="Disordered" evidence="8">
    <location>
        <begin position="457"/>
        <end position="478"/>
    </location>
</feature>
<dbReference type="GeneID" id="105225450"/>
<evidence type="ECO:0000256" key="1">
    <source>
        <dbReference type="ARBA" id="ARBA00007229"/>
    </source>
</evidence>
<evidence type="ECO:0000313" key="10">
    <source>
        <dbReference type="RefSeq" id="XP_011202212.2"/>
    </source>
</evidence>
<keyword evidence="5" id="KW-0418">Kinase</keyword>
<dbReference type="Proteomes" id="UP001652620">
    <property type="component" value="Chromosome 3"/>
</dbReference>
<keyword evidence="3" id="KW-0808">Transferase</keyword>
<evidence type="ECO:0000256" key="2">
    <source>
        <dbReference type="ARBA" id="ARBA00012023"/>
    </source>
</evidence>
<evidence type="ECO:0000256" key="7">
    <source>
        <dbReference type="ARBA" id="ARBA00029574"/>
    </source>
</evidence>
<feature type="region of interest" description="Disordered" evidence="8">
    <location>
        <begin position="1"/>
        <end position="45"/>
    </location>
</feature>
<feature type="region of interest" description="Disordered" evidence="8">
    <location>
        <begin position="144"/>
        <end position="205"/>
    </location>
</feature>
<evidence type="ECO:0000256" key="3">
    <source>
        <dbReference type="ARBA" id="ARBA00022679"/>
    </source>
</evidence>
<name>A0A6I9V1B8_BACDO</name>
<dbReference type="KEGG" id="bdr:105225450"/>
<proteinExistence type="inferred from homology"/>
<dbReference type="GO" id="GO:0005634">
    <property type="term" value="C:nucleus"/>
    <property type="evidence" value="ECO:0007669"/>
    <property type="project" value="TreeGrafter"/>
</dbReference>
<dbReference type="GO" id="GO:0035299">
    <property type="term" value="F:inositol-1,3,4,5,6-pentakisphosphate 2-kinase activity"/>
    <property type="evidence" value="ECO:0007669"/>
    <property type="project" value="UniProtKB-EC"/>
</dbReference>
<keyword evidence="6" id="KW-0067">ATP-binding</keyword>
<accession>A0A6I9V1B8</accession>
<feature type="compositionally biased region" description="Low complexity" evidence="8">
    <location>
        <begin position="162"/>
        <end position="185"/>
    </location>
</feature>
<feature type="compositionally biased region" description="Polar residues" evidence="8">
    <location>
        <begin position="196"/>
        <end position="205"/>
    </location>
</feature>
<dbReference type="InterPro" id="IPR043001">
    <property type="entry name" value="IP5_2-K_N_lobe"/>
</dbReference>
<evidence type="ECO:0000256" key="4">
    <source>
        <dbReference type="ARBA" id="ARBA00022741"/>
    </source>
</evidence>
<dbReference type="RefSeq" id="XP_011202212.2">
    <property type="nucleotide sequence ID" value="XM_011203910.4"/>
</dbReference>
<dbReference type="OrthoDB" id="272370at2759"/>
<comment type="similarity">
    <text evidence="1">Belongs to the IPK1 type 2 family.</text>
</comment>